<dbReference type="GO" id="GO:0003723">
    <property type="term" value="F:RNA binding"/>
    <property type="evidence" value="ECO:0007669"/>
    <property type="project" value="InterPro"/>
</dbReference>
<dbReference type="RefSeq" id="WP_142512584.1">
    <property type="nucleotide sequence ID" value="NZ_CABGGW010000006.1"/>
</dbReference>
<accession>A0A564HZN8</accession>
<gene>
    <name evidence="2" type="primary">symE_2</name>
    <name evidence="2" type="ORF">SB6422_04692</name>
</gene>
<protein>
    <submittedName>
        <fullName evidence="2">Toxic protein SymE</fullName>
    </submittedName>
</protein>
<dbReference type="AlphaFoldDB" id="A0A564HZN8"/>
<sequence length="111" mass="12673">MTNFNSIAELIKPVVFPSTLRSYTVSYVTNYPEHDRIPALILKGQWLEKAGFAIGRKLEVRVMDECIVLTAKVMEPTLENAFHRVQNLSKRKQQQIMELIAMVESSKGTFS</sequence>
<proteinExistence type="predicted"/>
<dbReference type="Proteomes" id="UP000317374">
    <property type="component" value="Unassembled WGS sequence"/>
</dbReference>
<dbReference type="InterPro" id="IPR014944">
    <property type="entry name" value="Toxin_SymE-like"/>
</dbReference>
<organism evidence="2 3">
    <name type="scientific">Klebsiella huaxiensis</name>
    <dbReference type="NCBI Taxonomy" id="2153354"/>
    <lineage>
        <taxon>Bacteria</taxon>
        <taxon>Pseudomonadati</taxon>
        <taxon>Pseudomonadota</taxon>
        <taxon>Gammaproteobacteria</taxon>
        <taxon>Enterobacterales</taxon>
        <taxon>Enterobacteriaceae</taxon>
        <taxon>Klebsiella/Raoultella group</taxon>
        <taxon>Klebsiella</taxon>
    </lineage>
</organism>
<dbReference type="EMBL" id="CABGGW010000006">
    <property type="protein sequence ID" value="VUS38084.1"/>
    <property type="molecule type" value="Genomic_DNA"/>
</dbReference>
<evidence type="ECO:0000259" key="1">
    <source>
        <dbReference type="Pfam" id="PF08845"/>
    </source>
</evidence>
<dbReference type="Pfam" id="PF08845">
    <property type="entry name" value="SymE_toxin"/>
    <property type="match status" value="1"/>
</dbReference>
<dbReference type="GO" id="GO:0016788">
    <property type="term" value="F:hydrolase activity, acting on ester bonds"/>
    <property type="evidence" value="ECO:0007669"/>
    <property type="project" value="InterPro"/>
</dbReference>
<reference evidence="2 3" key="1">
    <citation type="submission" date="2019-07" db="EMBL/GenBank/DDBJ databases">
        <authorList>
            <person name="Brisse S."/>
            <person name="Rodrigues C."/>
            <person name="Thorpe H."/>
        </authorList>
    </citation>
    <scope>NUCLEOTIDE SEQUENCE [LARGE SCALE GENOMIC DNA]</scope>
    <source>
        <strain evidence="2">SB6422</strain>
    </source>
</reference>
<feature type="domain" description="Toxin SymE-like" evidence="1">
    <location>
        <begin position="21"/>
        <end position="71"/>
    </location>
</feature>
<name>A0A564HZN8_9ENTR</name>
<dbReference type="OrthoDB" id="6053337at2"/>
<dbReference type="GO" id="GO:0016070">
    <property type="term" value="P:RNA metabolic process"/>
    <property type="evidence" value="ECO:0007669"/>
    <property type="project" value="InterPro"/>
</dbReference>
<evidence type="ECO:0000313" key="3">
    <source>
        <dbReference type="Proteomes" id="UP000317374"/>
    </source>
</evidence>
<evidence type="ECO:0000313" key="2">
    <source>
        <dbReference type="EMBL" id="VUS38084.1"/>
    </source>
</evidence>
<dbReference type="GO" id="GO:0005737">
    <property type="term" value="C:cytoplasm"/>
    <property type="evidence" value="ECO:0007669"/>
    <property type="project" value="InterPro"/>
</dbReference>